<accession>A0A853IT61</accession>
<dbReference type="EMBL" id="JACCKX010000001">
    <property type="protein sequence ID" value="NZA00841.1"/>
    <property type="molecule type" value="Genomic_DNA"/>
</dbReference>
<organism evidence="1 2">
    <name type="scientific">Ottowia beijingensis</name>
    <dbReference type="NCBI Taxonomy" id="1207057"/>
    <lineage>
        <taxon>Bacteria</taxon>
        <taxon>Pseudomonadati</taxon>
        <taxon>Pseudomonadota</taxon>
        <taxon>Betaproteobacteria</taxon>
        <taxon>Burkholderiales</taxon>
        <taxon>Comamonadaceae</taxon>
        <taxon>Ottowia</taxon>
    </lineage>
</organism>
<dbReference type="RefSeq" id="WP_180549376.1">
    <property type="nucleotide sequence ID" value="NZ_JACCKX010000001.1"/>
</dbReference>
<name>A0A853IT61_9BURK</name>
<proteinExistence type="predicted"/>
<gene>
    <name evidence="1" type="ORF">H0I39_01880</name>
</gene>
<dbReference type="AlphaFoldDB" id="A0A853IT61"/>
<dbReference type="Proteomes" id="UP000589716">
    <property type="component" value="Unassembled WGS sequence"/>
</dbReference>
<evidence type="ECO:0000313" key="1">
    <source>
        <dbReference type="EMBL" id="NZA00841.1"/>
    </source>
</evidence>
<reference evidence="1 2" key="1">
    <citation type="submission" date="2020-07" db="EMBL/GenBank/DDBJ databases">
        <authorList>
            <person name="Maaloum M."/>
        </authorList>
    </citation>
    <scope>NUCLEOTIDE SEQUENCE [LARGE SCALE GENOMIC DNA]</scope>
    <source>
        <strain evidence="1 2">GCS-AN-3</strain>
    </source>
</reference>
<evidence type="ECO:0000313" key="2">
    <source>
        <dbReference type="Proteomes" id="UP000589716"/>
    </source>
</evidence>
<sequence>MLYILTGERSATALSPEEQTLLAYYRDAPAAVRRAAMGALVGGALPGGMTMTQSGGGVQVGHSSGPVTVGAPAPASEKRADMGTQLDALMALLRRVLARVGWRLDQSGSGTQIGQVRGNVYVYHQRAPEPAEQPAPPAQPTVPDVLALLDALDAYAGKRQRVLEWAAANVGTSYVKGMSELGLRRTYGYALATRRTAAPRMSGAPR</sequence>
<comment type="caution">
    <text evidence="1">The sequence shown here is derived from an EMBL/GenBank/DDBJ whole genome shotgun (WGS) entry which is preliminary data.</text>
</comment>
<keyword evidence="2" id="KW-1185">Reference proteome</keyword>
<protein>
    <submittedName>
        <fullName evidence="1">Uncharacterized protein</fullName>
    </submittedName>
</protein>